<dbReference type="AlphaFoldDB" id="A0A9D2G377"/>
<dbReference type="PANTHER" id="PTHR43744">
    <property type="entry name" value="ABC TRANSPORTER PERMEASE PROTEIN MG189-RELATED-RELATED"/>
    <property type="match status" value="1"/>
</dbReference>
<comment type="caution">
    <text evidence="9">The sequence shown here is derived from an EMBL/GenBank/DDBJ whole genome shotgun (WGS) entry which is preliminary data.</text>
</comment>
<proteinExistence type="inferred from homology"/>
<reference evidence="9" key="2">
    <citation type="submission" date="2021-04" db="EMBL/GenBank/DDBJ databases">
        <authorList>
            <person name="Gilroy R."/>
        </authorList>
    </citation>
    <scope>NUCLEOTIDE SEQUENCE</scope>
    <source>
        <strain evidence="9">ChiW7-2402</strain>
    </source>
</reference>
<dbReference type="InterPro" id="IPR035906">
    <property type="entry name" value="MetI-like_sf"/>
</dbReference>
<dbReference type="GO" id="GO:0005886">
    <property type="term" value="C:plasma membrane"/>
    <property type="evidence" value="ECO:0007669"/>
    <property type="project" value="UniProtKB-SubCell"/>
</dbReference>
<evidence type="ECO:0000259" key="8">
    <source>
        <dbReference type="PROSITE" id="PS50928"/>
    </source>
</evidence>
<evidence type="ECO:0000256" key="2">
    <source>
        <dbReference type="ARBA" id="ARBA00022448"/>
    </source>
</evidence>
<dbReference type="CDD" id="cd06261">
    <property type="entry name" value="TM_PBP2"/>
    <property type="match status" value="1"/>
</dbReference>
<keyword evidence="3" id="KW-1003">Cell membrane</keyword>
<dbReference type="InterPro" id="IPR000515">
    <property type="entry name" value="MetI-like"/>
</dbReference>
<evidence type="ECO:0000256" key="4">
    <source>
        <dbReference type="ARBA" id="ARBA00022692"/>
    </source>
</evidence>
<evidence type="ECO:0000313" key="10">
    <source>
        <dbReference type="Proteomes" id="UP000824102"/>
    </source>
</evidence>
<dbReference type="Proteomes" id="UP000824102">
    <property type="component" value="Unassembled WGS sequence"/>
</dbReference>
<comment type="similarity">
    <text evidence="7">Belongs to the binding-protein-dependent transport system permease family.</text>
</comment>
<keyword evidence="4 7" id="KW-0812">Transmembrane</keyword>
<reference evidence="9" key="1">
    <citation type="journal article" date="2021" name="PeerJ">
        <title>Extensive microbial diversity within the chicken gut microbiome revealed by metagenomics and culture.</title>
        <authorList>
            <person name="Gilroy R."/>
            <person name="Ravi A."/>
            <person name="Getino M."/>
            <person name="Pursley I."/>
            <person name="Horton D.L."/>
            <person name="Alikhan N.F."/>
            <person name="Baker D."/>
            <person name="Gharbi K."/>
            <person name="Hall N."/>
            <person name="Watson M."/>
            <person name="Adriaenssens E.M."/>
            <person name="Foster-Nyarko E."/>
            <person name="Jarju S."/>
            <person name="Secka A."/>
            <person name="Antonio M."/>
            <person name="Oren A."/>
            <person name="Chaudhuri R.R."/>
            <person name="La Ragione R."/>
            <person name="Hildebrand F."/>
            <person name="Pallen M.J."/>
        </authorList>
    </citation>
    <scope>NUCLEOTIDE SEQUENCE</scope>
    <source>
        <strain evidence="9">ChiW7-2402</strain>
    </source>
</reference>
<dbReference type="EMBL" id="DXBB01000033">
    <property type="protein sequence ID" value="HIZ72259.1"/>
    <property type="molecule type" value="Genomic_DNA"/>
</dbReference>
<dbReference type="SUPFAM" id="SSF161098">
    <property type="entry name" value="MetI-like"/>
    <property type="match status" value="1"/>
</dbReference>
<evidence type="ECO:0000256" key="6">
    <source>
        <dbReference type="ARBA" id="ARBA00023136"/>
    </source>
</evidence>
<name>A0A9D2G377_9FIRM</name>
<evidence type="ECO:0000256" key="7">
    <source>
        <dbReference type="RuleBase" id="RU363032"/>
    </source>
</evidence>
<accession>A0A9D2G377</accession>
<dbReference type="GO" id="GO:0055085">
    <property type="term" value="P:transmembrane transport"/>
    <property type="evidence" value="ECO:0007669"/>
    <property type="project" value="InterPro"/>
</dbReference>
<keyword evidence="6 7" id="KW-0472">Membrane</keyword>
<evidence type="ECO:0000256" key="1">
    <source>
        <dbReference type="ARBA" id="ARBA00004651"/>
    </source>
</evidence>
<dbReference type="PROSITE" id="PS50928">
    <property type="entry name" value="ABC_TM1"/>
    <property type="match status" value="1"/>
</dbReference>
<sequence length="315" mass="35523">MTQNSVFNETVSEKERRHLEQQHEHEIKALARKNVPLGKRIKKHTVQTIIYICCVFMAIVCLLPLWLLFVDATRSTQQINQGMSLIPSTYLAVNWTSLMEHDFPIVQSFFNSVLISFSSTALSLYFSTLTAYSFVAYRYKGQKAIWSIILILMMIPGQLSMIGFYKLVVDLGMYDTYWPLIIPAIAGPGAVFFFKQYFDANFSKELVEAARIDGSGEFRTFNLIVLPTLAPAIATNAIFGIVSAWNNYMGPLMILSSTEKYTFPMISQLLKTDRYNTDLGAMALAVFMTILPLLVVYACFSRFIIRGVAIGGGKE</sequence>
<feature type="transmembrane region" description="Helical" evidence="7">
    <location>
        <begin position="221"/>
        <end position="245"/>
    </location>
</feature>
<feature type="transmembrane region" description="Helical" evidence="7">
    <location>
        <begin position="109"/>
        <end position="132"/>
    </location>
</feature>
<protein>
    <submittedName>
        <fullName evidence="9">Carbohydrate ABC transporter permease</fullName>
    </submittedName>
</protein>
<keyword evidence="5 7" id="KW-1133">Transmembrane helix</keyword>
<feature type="transmembrane region" description="Helical" evidence="7">
    <location>
        <begin position="49"/>
        <end position="69"/>
    </location>
</feature>
<organism evidence="9 10">
    <name type="scientific">Candidatus Gallimonas intestinavium</name>
    <dbReference type="NCBI Taxonomy" id="2838603"/>
    <lineage>
        <taxon>Bacteria</taxon>
        <taxon>Bacillati</taxon>
        <taxon>Bacillota</taxon>
        <taxon>Clostridia</taxon>
        <taxon>Candidatus Gallimonas</taxon>
    </lineage>
</organism>
<dbReference type="PANTHER" id="PTHR43744:SF2">
    <property type="entry name" value="ARABINOOLIGOSACCHARIDES TRANSPORT SYSTEM PERMEASE PROTEIN ARAQ"/>
    <property type="match status" value="1"/>
</dbReference>
<feature type="transmembrane region" description="Helical" evidence="7">
    <location>
        <begin position="144"/>
        <end position="165"/>
    </location>
</feature>
<keyword evidence="2 7" id="KW-0813">Transport</keyword>
<feature type="domain" description="ABC transmembrane type-1" evidence="8">
    <location>
        <begin position="109"/>
        <end position="299"/>
    </location>
</feature>
<dbReference type="Pfam" id="PF00528">
    <property type="entry name" value="BPD_transp_1"/>
    <property type="match status" value="1"/>
</dbReference>
<evidence type="ECO:0000256" key="3">
    <source>
        <dbReference type="ARBA" id="ARBA00022475"/>
    </source>
</evidence>
<gene>
    <name evidence="9" type="ORF">H9964_01615</name>
</gene>
<evidence type="ECO:0000313" key="9">
    <source>
        <dbReference type="EMBL" id="HIZ72259.1"/>
    </source>
</evidence>
<feature type="transmembrane region" description="Helical" evidence="7">
    <location>
        <begin position="279"/>
        <end position="300"/>
    </location>
</feature>
<evidence type="ECO:0000256" key="5">
    <source>
        <dbReference type="ARBA" id="ARBA00022989"/>
    </source>
</evidence>
<dbReference type="Gene3D" id="1.10.3720.10">
    <property type="entry name" value="MetI-like"/>
    <property type="match status" value="1"/>
</dbReference>
<comment type="subcellular location">
    <subcellularLocation>
        <location evidence="1 7">Cell membrane</location>
        <topology evidence="1 7">Multi-pass membrane protein</topology>
    </subcellularLocation>
</comment>
<feature type="transmembrane region" description="Helical" evidence="7">
    <location>
        <begin position="177"/>
        <end position="194"/>
    </location>
</feature>